<name>A0ACB7Z538_9ERIC</name>
<sequence>MLSLSKIPKSPRLLPSLQTPPPLSTLHSTIFTTANPSFGRYNDLKGRNSDTSTAELGSDVDDSCSPTRQSSSRFPRLAPDMKKARHQIPLPTTAAMKILARLIKLVILTKEWDIVLINHLDPMIEEIRPVWQNSVHKGSFISIYNLIQSNELGISSLGGSNS</sequence>
<dbReference type="Proteomes" id="UP000828048">
    <property type="component" value="Chromosome 4"/>
</dbReference>
<organism evidence="1 2">
    <name type="scientific">Vaccinium darrowii</name>
    <dbReference type="NCBI Taxonomy" id="229202"/>
    <lineage>
        <taxon>Eukaryota</taxon>
        <taxon>Viridiplantae</taxon>
        <taxon>Streptophyta</taxon>
        <taxon>Embryophyta</taxon>
        <taxon>Tracheophyta</taxon>
        <taxon>Spermatophyta</taxon>
        <taxon>Magnoliopsida</taxon>
        <taxon>eudicotyledons</taxon>
        <taxon>Gunneridae</taxon>
        <taxon>Pentapetalae</taxon>
        <taxon>asterids</taxon>
        <taxon>Ericales</taxon>
        <taxon>Ericaceae</taxon>
        <taxon>Vaccinioideae</taxon>
        <taxon>Vaccinieae</taxon>
        <taxon>Vaccinium</taxon>
    </lineage>
</organism>
<reference evidence="1 2" key="1">
    <citation type="journal article" date="2021" name="Hortic Res">
        <title>High-quality reference genome and annotation aids understanding of berry development for evergreen blueberry (Vaccinium darrowii).</title>
        <authorList>
            <person name="Yu J."/>
            <person name="Hulse-Kemp A.M."/>
            <person name="Babiker E."/>
            <person name="Staton M."/>
        </authorList>
    </citation>
    <scope>NUCLEOTIDE SEQUENCE [LARGE SCALE GENOMIC DNA]</scope>
    <source>
        <strain evidence="2">cv. NJ 8807/NJ 8810</strain>
        <tissue evidence="1">Young leaf</tissue>
    </source>
</reference>
<comment type="caution">
    <text evidence="1">The sequence shown here is derived from an EMBL/GenBank/DDBJ whole genome shotgun (WGS) entry which is preliminary data.</text>
</comment>
<evidence type="ECO:0000313" key="1">
    <source>
        <dbReference type="EMBL" id="KAH7860994.1"/>
    </source>
</evidence>
<evidence type="ECO:0000313" key="2">
    <source>
        <dbReference type="Proteomes" id="UP000828048"/>
    </source>
</evidence>
<accession>A0ACB7Z538</accession>
<keyword evidence="2" id="KW-1185">Reference proteome</keyword>
<gene>
    <name evidence="1" type="ORF">Vadar_020408</name>
</gene>
<proteinExistence type="predicted"/>
<protein>
    <submittedName>
        <fullName evidence="1">Uncharacterized protein</fullName>
    </submittedName>
</protein>
<dbReference type="EMBL" id="CM037154">
    <property type="protein sequence ID" value="KAH7860994.1"/>
    <property type="molecule type" value="Genomic_DNA"/>
</dbReference>